<keyword evidence="1" id="KW-1133">Transmembrane helix</keyword>
<sequence length="295" mass="30625">MGRLPLVVGSAPLLVGPPLSLGHATITVVVQADGWQGAWGGPATAGLHLAGLALTPRYLLIQDASGTRIEPLDAGPGTTWGQFMRWVAEIMGDGSTDLSLKTLLTSWLDQLRTALARRDHRPGRPPPPWLGWLRQLGRRVLRDLLLAWWMAGLALHLLIPSRLVAGAHALRAFPARAFGWGSLLTLVLLALIGLLAHSVVGLMVLPVVGAAIGLLLMPAGLMSGASGLAAALSRVEPQAFSLHLVLLTGGSLLIIWALPLVGGVFTGLLTLAGLGGLIRTGLAGPSENAPTEGGT</sequence>
<feature type="transmembrane region" description="Helical" evidence="1">
    <location>
        <begin position="177"/>
        <end position="196"/>
    </location>
</feature>
<organism evidence="2 3">
    <name type="scientific">Candidatus Ozemobacter sibiricus</name>
    <dbReference type="NCBI Taxonomy" id="2268124"/>
    <lineage>
        <taxon>Bacteria</taxon>
        <taxon>Candidatus Ozemobacteria</taxon>
        <taxon>Candidatus Ozemobacterales</taxon>
        <taxon>Candidatus Ozemobacteraceae</taxon>
        <taxon>Candidatus Ozemobacter</taxon>
    </lineage>
</organism>
<evidence type="ECO:0000313" key="3">
    <source>
        <dbReference type="Proteomes" id="UP000252355"/>
    </source>
</evidence>
<keyword evidence="1" id="KW-0472">Membrane</keyword>
<dbReference type="EMBL" id="QOQW01000009">
    <property type="protein sequence ID" value="RCK79952.1"/>
    <property type="molecule type" value="Genomic_DNA"/>
</dbReference>
<proteinExistence type="predicted"/>
<feature type="transmembrane region" description="Helical" evidence="1">
    <location>
        <begin position="203"/>
        <end position="232"/>
    </location>
</feature>
<dbReference type="Proteomes" id="UP000252355">
    <property type="component" value="Unassembled WGS sequence"/>
</dbReference>
<evidence type="ECO:0000313" key="2">
    <source>
        <dbReference type="EMBL" id="RCK79952.1"/>
    </source>
</evidence>
<name>A0A367ZRE8_9BACT</name>
<protein>
    <submittedName>
        <fullName evidence="2">Uncharacterized protein</fullName>
    </submittedName>
</protein>
<accession>A0A367ZRE8</accession>
<comment type="caution">
    <text evidence="2">The sequence shown here is derived from an EMBL/GenBank/DDBJ whole genome shotgun (WGS) entry which is preliminary data.</text>
</comment>
<dbReference type="AlphaFoldDB" id="A0A367ZRE8"/>
<keyword evidence="1" id="KW-0812">Transmembrane</keyword>
<reference evidence="2 3" key="1">
    <citation type="submission" date="2018-05" db="EMBL/GenBank/DDBJ databases">
        <title>A metagenomic window into the 2 km-deep terrestrial subsurface aquifer revealed taxonomically and functionally diverse microbial community comprising novel uncultured bacterial lineages.</title>
        <authorList>
            <person name="Kadnikov V.V."/>
            <person name="Mardanov A.V."/>
            <person name="Beletsky A.V."/>
            <person name="Banks D."/>
            <person name="Pimenov N.V."/>
            <person name="Frank Y.A."/>
            <person name="Karnachuk O.V."/>
            <person name="Ravin N.V."/>
        </authorList>
    </citation>
    <scope>NUCLEOTIDE SEQUENCE [LARGE SCALE GENOMIC DNA]</scope>
    <source>
        <strain evidence="2">BY5</strain>
    </source>
</reference>
<feature type="transmembrane region" description="Helical" evidence="1">
    <location>
        <begin position="144"/>
        <end position="165"/>
    </location>
</feature>
<evidence type="ECO:0000256" key="1">
    <source>
        <dbReference type="SAM" id="Phobius"/>
    </source>
</evidence>
<gene>
    <name evidence="2" type="ORF">OZSIB_3821</name>
</gene>